<evidence type="ECO:0000313" key="4">
    <source>
        <dbReference type="Proteomes" id="UP000006851"/>
    </source>
</evidence>
<dbReference type="InterPro" id="IPR011990">
    <property type="entry name" value="TPR-like_helical_dom_sf"/>
</dbReference>
<dbReference type="SMART" id="SM01043">
    <property type="entry name" value="BTAD"/>
    <property type="match status" value="1"/>
</dbReference>
<dbReference type="KEGG" id="cgo:Corgl_1422"/>
<dbReference type="GO" id="GO:0003677">
    <property type="term" value="F:DNA binding"/>
    <property type="evidence" value="ECO:0007669"/>
    <property type="project" value="InterPro"/>
</dbReference>
<dbReference type="EMBL" id="CP002628">
    <property type="protein sequence ID" value="AEB07523.1"/>
    <property type="molecule type" value="Genomic_DNA"/>
</dbReference>
<dbReference type="PANTHER" id="PTHR35807:SF2">
    <property type="entry name" value="TRANSCRIPTIONAL ACTIVATOR DOMAIN"/>
    <property type="match status" value="1"/>
</dbReference>
<evidence type="ECO:0000313" key="3">
    <source>
        <dbReference type="EMBL" id="AEB07523.1"/>
    </source>
</evidence>
<dbReference type="AlphaFoldDB" id="F2NAR7"/>
<proteinExistence type="predicted"/>
<feature type="region of interest" description="Disordered" evidence="1">
    <location>
        <begin position="1"/>
        <end position="21"/>
    </location>
</feature>
<feature type="compositionally biased region" description="Basic and acidic residues" evidence="1">
    <location>
        <begin position="7"/>
        <end position="19"/>
    </location>
</feature>
<dbReference type="SUPFAM" id="SSF46894">
    <property type="entry name" value="C-terminal effector domain of the bipartite response regulators"/>
    <property type="match status" value="1"/>
</dbReference>
<organism evidence="3 4">
    <name type="scientific">Coriobacterium glomerans (strain ATCC 49209 / DSM 20642 / JCM 10262 / PW2)</name>
    <dbReference type="NCBI Taxonomy" id="700015"/>
    <lineage>
        <taxon>Bacteria</taxon>
        <taxon>Bacillati</taxon>
        <taxon>Actinomycetota</taxon>
        <taxon>Coriobacteriia</taxon>
        <taxon>Coriobacteriales</taxon>
        <taxon>Coriobacteriaceae</taxon>
        <taxon>Coriobacterium</taxon>
    </lineage>
</organism>
<dbReference type="RefSeq" id="WP_013709265.1">
    <property type="nucleotide sequence ID" value="NC_015389.1"/>
</dbReference>
<dbReference type="GO" id="GO:0006355">
    <property type="term" value="P:regulation of DNA-templated transcription"/>
    <property type="evidence" value="ECO:0007669"/>
    <property type="project" value="InterPro"/>
</dbReference>
<feature type="domain" description="Bacterial transcriptional activator" evidence="2">
    <location>
        <begin position="852"/>
        <end position="998"/>
    </location>
</feature>
<gene>
    <name evidence="3" type="ordered locus">Corgl_1422</name>
</gene>
<dbReference type="eggNOG" id="COG2909">
    <property type="taxonomic scope" value="Bacteria"/>
</dbReference>
<dbReference type="STRING" id="700015.Corgl_1422"/>
<dbReference type="Gene3D" id="1.10.10.10">
    <property type="entry name" value="Winged helix-like DNA-binding domain superfamily/Winged helix DNA-binding domain"/>
    <property type="match status" value="1"/>
</dbReference>
<dbReference type="InterPro" id="IPR036388">
    <property type="entry name" value="WH-like_DNA-bd_sf"/>
</dbReference>
<evidence type="ECO:0000259" key="2">
    <source>
        <dbReference type="SMART" id="SM01043"/>
    </source>
</evidence>
<dbReference type="eggNOG" id="COG3629">
    <property type="taxonomic scope" value="Bacteria"/>
</dbReference>
<protein>
    <submittedName>
        <fullName evidence="3">Transcriptional regulator, SARP family</fullName>
    </submittedName>
</protein>
<dbReference type="Pfam" id="PF03704">
    <property type="entry name" value="BTAD"/>
    <property type="match status" value="1"/>
</dbReference>
<keyword evidence="4" id="KW-1185">Reference proteome</keyword>
<name>F2NAR7_CORGP</name>
<dbReference type="InterPro" id="IPR051677">
    <property type="entry name" value="AfsR-DnrI-RedD_regulator"/>
</dbReference>
<sequence>MRNNEPVAKKDVNKKEDCSPKSAALPMGTSFMVARTHLVRDLISRGSEAGIVLICAPHGFGKTGLLLQYADEVRSDPARGAVSIMDVTGFSLEELDALLDRGEELIALSPHPLLAIDNAPCLDPPALKAFVEHLRKMRERGFEFIITCRPNNHALVRATGDSIKVSAQSLKVRPKEYAEWARTFSISSSLDVYRLTQGVPLLVASLQTVTERQEESETMLDLAVIDIYRSVLNEIQGDCGGLADLIQLMLLMGQGSIADMERCGVRVDVRDLSRIARDYPLFGFDPASREFSCINAEGSSLRRICEQIAAMRPELVTRAARILLKADRVDRAAMLIDQHLDAERGLAILQQFPLKLALAGHATLISAIVARYEALPGQREIGVGALLGAYAAALTSGDIALARLTARELSRRAQRIDDEIDSADWEAACALSEMWTGCRNIELPQSPRFAAESPSLPVVARLRAHVRFQSDFLRGRLDPADPGRVPTGASEADDLDVSSLLDLTDLLLGEVASGTLDKLDERDQLLCAMEPIVRSRRLRPLLDRLRLVVSARRMLVGLPVTDERSFADASTGAIRAGDQSTQLLCLLLEGWQDLMVGQVVNAEFRGTQVLRLADKEQKLLRSWAHLLERTAHVMNTSRVAIREEAEMLDLAENDISVAQAWANALLLSSARFDAELSAWYSLHKNKLLDPGMRLIARLAMCALGERADAMRRLIPDQLRRRYDLQNDSEPKGADPLLGVPDPSITHEVGQLNIRLFGGFKAERNGHTLTDELWRRRKTSVLASRLVLGMGSFVSRRTLAEELWPEYDYGHARSNLYSALSMLRRAMGQRRGGPQYIITQGEGVAVNSEYVASDVMRMALLTREVLLGRSGVSGEQILEMCLKIEELYVGPLYVPDAADSAYFVRVRKAMGSRFLDCMIRGVEIAIEQEDFSSAAWMIEAALKEDRTREDVIRSAMRVYDLGGRRREAVELYQSHLYYLDHELKASPESETCAIYERIVRKSRNRDIM</sequence>
<accession>F2NAR7</accession>
<dbReference type="InterPro" id="IPR027417">
    <property type="entry name" value="P-loop_NTPase"/>
</dbReference>
<dbReference type="SUPFAM" id="SSF52540">
    <property type="entry name" value="P-loop containing nucleoside triphosphate hydrolases"/>
    <property type="match status" value="1"/>
</dbReference>
<dbReference type="Gene3D" id="1.25.40.10">
    <property type="entry name" value="Tetratricopeptide repeat domain"/>
    <property type="match status" value="1"/>
</dbReference>
<reference evidence="4" key="1">
    <citation type="journal article" date="2013" name="Stand. Genomic Sci.">
        <title>Complete genome sequence of Coriobacterium glomerans type strain (PW2(T)) from the midgut of Pyrrhocoris apterus L. (red soldier bug).</title>
        <authorList>
            <person name="Stackebrandt E."/>
            <person name="Zeytun A."/>
            <person name="Lapidus A."/>
            <person name="Nolan M."/>
            <person name="Lucas S."/>
            <person name="Hammon N."/>
            <person name="Deshpande S."/>
            <person name="Cheng J.F."/>
            <person name="Tapia R."/>
            <person name="Goodwin L.A."/>
            <person name="Pitluck S."/>
            <person name="Liolios K."/>
            <person name="Pagani I."/>
            <person name="Ivanova N."/>
            <person name="Mavromatis K."/>
            <person name="Mikhailova N."/>
            <person name="Huntemann M."/>
            <person name="Pati A."/>
            <person name="Chen A."/>
            <person name="Palaniappan K."/>
            <person name="Chang Y.J."/>
            <person name="Land M."/>
            <person name="Hauser L."/>
            <person name="Rohde M."/>
            <person name="Pukall R."/>
            <person name="Goker M."/>
            <person name="Detter J.C."/>
            <person name="Woyke T."/>
            <person name="Bristow J."/>
            <person name="Eisen J.A."/>
            <person name="Markowitz V."/>
            <person name="Hugenholtz P."/>
            <person name="Kyrpides N.C."/>
            <person name="Klenk H.P."/>
        </authorList>
    </citation>
    <scope>NUCLEOTIDE SEQUENCE</scope>
    <source>
        <strain evidence="4">ATCC 49209 / DSM 20642 / JCM 10262 / PW2</strain>
    </source>
</reference>
<dbReference type="SUPFAM" id="SSF48452">
    <property type="entry name" value="TPR-like"/>
    <property type="match status" value="1"/>
</dbReference>
<dbReference type="HOGENOM" id="CLU_299912_0_0_11"/>
<dbReference type="PANTHER" id="PTHR35807">
    <property type="entry name" value="TRANSCRIPTIONAL REGULATOR REDD-RELATED"/>
    <property type="match status" value="1"/>
</dbReference>
<dbReference type="InterPro" id="IPR016032">
    <property type="entry name" value="Sig_transdc_resp-reg_C-effctor"/>
</dbReference>
<evidence type="ECO:0000256" key="1">
    <source>
        <dbReference type="SAM" id="MobiDB-lite"/>
    </source>
</evidence>
<dbReference type="InterPro" id="IPR005158">
    <property type="entry name" value="BTAD"/>
</dbReference>
<dbReference type="Proteomes" id="UP000006851">
    <property type="component" value="Chromosome"/>
</dbReference>